<gene>
    <name evidence="1" type="ORF">PlAlph_3190</name>
</gene>
<dbReference type="AlphaFoldDB" id="A0A6G8F2D5"/>
<proteinExistence type="predicted"/>
<accession>A0A6G8F2D5</accession>
<organism evidence="1">
    <name type="scientific">uncultured Alphaproteobacteria bacterium</name>
    <dbReference type="NCBI Taxonomy" id="91750"/>
    <lineage>
        <taxon>Bacteria</taxon>
        <taxon>Pseudomonadati</taxon>
        <taxon>Pseudomonadota</taxon>
        <taxon>Alphaproteobacteria</taxon>
        <taxon>environmental samples</taxon>
    </lineage>
</organism>
<evidence type="ECO:0008006" key="2">
    <source>
        <dbReference type="Google" id="ProtNLM"/>
    </source>
</evidence>
<name>A0A6G8F2D5_9PROT</name>
<dbReference type="Gene3D" id="2.30.130.30">
    <property type="entry name" value="Hypothetical protein"/>
    <property type="match status" value="1"/>
</dbReference>
<protein>
    <recommendedName>
        <fullName evidence="2">ASCH domain-containing protein</fullName>
    </recommendedName>
</protein>
<reference evidence="1" key="1">
    <citation type="journal article" date="2020" name="J. ISSAAS">
        <title>Lactobacilli and other gastrointestinal microbiota of Peromyscus leucopus, reservoir host for agents of Lyme disease and other zoonoses in North America.</title>
        <authorList>
            <person name="Milovic A."/>
            <person name="Bassam K."/>
            <person name="Shao H."/>
            <person name="Chatzistamou I."/>
            <person name="Tufts D.M."/>
            <person name="Diuk-Wasser M."/>
            <person name="Barbour A.G."/>
        </authorList>
    </citation>
    <scope>NUCLEOTIDE SEQUENCE</scope>
    <source>
        <strain evidence="1">LL90</strain>
    </source>
</reference>
<dbReference type="SUPFAM" id="SSF88697">
    <property type="entry name" value="PUA domain-like"/>
    <property type="match status" value="1"/>
</dbReference>
<sequence>MLRFTSTIDDISFQKIKNGQKRVKFFLCDQKRDHLDIGDQFYLINRANDSILATVEQILISSNLENLVLKFPLQFLGEDNYNVSVENLKQWFSDENIEKYSVMGVLIRIEKA</sequence>
<dbReference type="EMBL" id="MN990730">
    <property type="protein sequence ID" value="QIM10427.1"/>
    <property type="molecule type" value="Genomic_DNA"/>
</dbReference>
<dbReference type="InterPro" id="IPR015947">
    <property type="entry name" value="PUA-like_sf"/>
</dbReference>
<evidence type="ECO:0000313" key="1">
    <source>
        <dbReference type="EMBL" id="QIM10427.1"/>
    </source>
</evidence>